<dbReference type="EMBL" id="JABEZZ010000009">
    <property type="protein sequence ID" value="MBA0596445.1"/>
    <property type="molecule type" value="Genomic_DNA"/>
</dbReference>
<gene>
    <name evidence="1" type="ORF">Gorai_013264</name>
</gene>
<proteinExistence type="predicted"/>
<dbReference type="Proteomes" id="UP000593578">
    <property type="component" value="Unassembled WGS sequence"/>
</dbReference>
<evidence type="ECO:0000313" key="2">
    <source>
        <dbReference type="Proteomes" id="UP000593578"/>
    </source>
</evidence>
<name>A0A7J8Q4H9_GOSRA</name>
<reference evidence="1 2" key="1">
    <citation type="journal article" date="2019" name="Genome Biol. Evol.">
        <title>Insights into the evolution of the New World diploid cottons (Gossypium, subgenus Houzingenia) based on genome sequencing.</title>
        <authorList>
            <person name="Grover C.E."/>
            <person name="Arick M.A. 2nd"/>
            <person name="Thrash A."/>
            <person name="Conover J.L."/>
            <person name="Sanders W.S."/>
            <person name="Peterson D.G."/>
            <person name="Frelichowski J.E."/>
            <person name="Scheffler J.A."/>
            <person name="Scheffler B.E."/>
            <person name="Wendel J.F."/>
        </authorList>
    </citation>
    <scope>NUCLEOTIDE SEQUENCE [LARGE SCALE GENOMIC DNA]</scope>
    <source>
        <strain evidence="1">8</strain>
        <tissue evidence="1">Leaf</tissue>
    </source>
</reference>
<dbReference type="AlphaFoldDB" id="A0A7J8Q4H9"/>
<comment type="caution">
    <text evidence="1">The sequence shown here is derived from an EMBL/GenBank/DDBJ whole genome shotgun (WGS) entry which is preliminary data.</text>
</comment>
<organism evidence="1 2">
    <name type="scientific">Gossypium raimondii</name>
    <name type="common">Peruvian cotton</name>
    <name type="synonym">Gossypium klotzschianum subsp. raimondii</name>
    <dbReference type="NCBI Taxonomy" id="29730"/>
    <lineage>
        <taxon>Eukaryota</taxon>
        <taxon>Viridiplantae</taxon>
        <taxon>Streptophyta</taxon>
        <taxon>Embryophyta</taxon>
        <taxon>Tracheophyta</taxon>
        <taxon>Spermatophyta</taxon>
        <taxon>Magnoliopsida</taxon>
        <taxon>eudicotyledons</taxon>
        <taxon>Gunneridae</taxon>
        <taxon>Pentapetalae</taxon>
        <taxon>rosids</taxon>
        <taxon>malvids</taxon>
        <taxon>Malvales</taxon>
        <taxon>Malvaceae</taxon>
        <taxon>Malvoideae</taxon>
        <taxon>Gossypium</taxon>
    </lineage>
</organism>
<protein>
    <recommendedName>
        <fullName evidence="3">DUF4283 domain-containing protein</fullName>
    </recommendedName>
</protein>
<evidence type="ECO:0008006" key="3">
    <source>
        <dbReference type="Google" id="ProtNLM"/>
    </source>
</evidence>
<accession>A0A7J8Q4H9</accession>
<evidence type="ECO:0000313" key="1">
    <source>
        <dbReference type="EMBL" id="MBA0596445.1"/>
    </source>
</evidence>
<sequence length="81" mass="9596">MYKVLKSIWFTNDEVYFVALKEEVFLVKFESIEELNGYDFNINPFWIRIFNIPLEKMDRQMAIEVGSGKSYPGCGGYKLER</sequence>